<reference evidence="3 4" key="1">
    <citation type="submission" date="2018-08" db="EMBL/GenBank/DDBJ databases">
        <title>Thalassotalea euphylliae genome.</title>
        <authorList>
            <person name="Summers S."/>
            <person name="Rice S.A."/>
            <person name="Freckelton M.L."/>
            <person name="Nedved B.T."/>
            <person name="Hadfield M.G."/>
        </authorList>
    </citation>
    <scope>NUCLEOTIDE SEQUENCE [LARGE SCALE GENOMIC DNA]</scope>
    <source>
        <strain evidence="3 4">H1</strain>
    </source>
</reference>
<accession>A0A3E0TQB8</accession>
<name>A0A3E0TQB8_9GAMM</name>
<evidence type="ECO:0000256" key="1">
    <source>
        <dbReference type="SAM" id="Coils"/>
    </source>
</evidence>
<feature type="coiled-coil region" evidence="1">
    <location>
        <begin position="91"/>
        <end position="125"/>
    </location>
</feature>
<dbReference type="OrthoDB" id="6402912at2"/>
<keyword evidence="1" id="KW-0175">Coiled coil</keyword>
<evidence type="ECO:0000256" key="2">
    <source>
        <dbReference type="SAM" id="MobiDB-lite"/>
    </source>
</evidence>
<dbReference type="AlphaFoldDB" id="A0A3E0TQB8"/>
<feature type="region of interest" description="Disordered" evidence="2">
    <location>
        <begin position="1"/>
        <end position="36"/>
    </location>
</feature>
<proteinExistence type="predicted"/>
<dbReference type="EMBL" id="QUOU01000001">
    <property type="protein sequence ID" value="REL26786.1"/>
    <property type="molecule type" value="Genomic_DNA"/>
</dbReference>
<organism evidence="3 4">
    <name type="scientific">Thalassotalea euphylliae</name>
    <dbReference type="NCBI Taxonomy" id="1655234"/>
    <lineage>
        <taxon>Bacteria</taxon>
        <taxon>Pseudomonadati</taxon>
        <taxon>Pseudomonadota</taxon>
        <taxon>Gammaproteobacteria</taxon>
        <taxon>Alteromonadales</taxon>
        <taxon>Colwelliaceae</taxon>
        <taxon>Thalassotalea</taxon>
    </lineage>
</organism>
<protein>
    <submittedName>
        <fullName evidence="3">Uncharacterized protein</fullName>
    </submittedName>
</protein>
<evidence type="ECO:0000313" key="4">
    <source>
        <dbReference type="Proteomes" id="UP000256478"/>
    </source>
</evidence>
<evidence type="ECO:0000313" key="3">
    <source>
        <dbReference type="EMBL" id="REL26786.1"/>
    </source>
</evidence>
<gene>
    <name evidence="3" type="ORF">DXX93_09500</name>
</gene>
<dbReference type="Proteomes" id="UP000256478">
    <property type="component" value="Unassembled WGS sequence"/>
</dbReference>
<sequence>MEILTNQAYLHQPKRSFREKDNKLAPNDSPLQPKIAEPENKGIKLTLSSNAFSMLRLDQKSNNKADEQKRVEYEAAQEKYQESVNELPNDYRKMKVLKDSIEEEIKKIEKEIREVKQSSTLDEEEKKQVIRSLEQQLADKSLAALDIRKEFTQKLKEQERSKQISPEAATAMLKVFISSPPEAPQEDL</sequence>
<dbReference type="RefSeq" id="WP_116007893.1">
    <property type="nucleotide sequence ID" value="NZ_QUOU01000001.1"/>
</dbReference>
<comment type="caution">
    <text evidence="3">The sequence shown here is derived from an EMBL/GenBank/DDBJ whole genome shotgun (WGS) entry which is preliminary data.</text>
</comment>